<dbReference type="InParanoid" id="A0A5C3NLI5"/>
<name>A0A5C3NLI5_9APHY</name>
<proteinExistence type="predicted"/>
<accession>A0A5C3NLI5</accession>
<dbReference type="AlphaFoldDB" id="A0A5C3NLI5"/>
<evidence type="ECO:0000313" key="2">
    <source>
        <dbReference type="Proteomes" id="UP000308197"/>
    </source>
</evidence>
<gene>
    <name evidence="1" type="ORF">K466DRAFT_608041</name>
</gene>
<evidence type="ECO:0000313" key="1">
    <source>
        <dbReference type="EMBL" id="TFK77557.1"/>
    </source>
</evidence>
<keyword evidence="2" id="KW-1185">Reference proteome</keyword>
<protein>
    <submittedName>
        <fullName evidence="1">Uncharacterized protein</fullName>
    </submittedName>
</protein>
<sequence length="108" mass="11501">MRVLGRHCALALFPSPPSARPRRPGSSFRILLIVPRAAHRSCTDLAVIITPRHLVLRSQAPRRHGAGGPLLVLPARSCVPILYYHTRPSPQAVAVAAAPGGTTSDSTD</sequence>
<dbReference type="Proteomes" id="UP000308197">
    <property type="component" value="Unassembled WGS sequence"/>
</dbReference>
<dbReference type="EMBL" id="ML213494">
    <property type="protein sequence ID" value="TFK77557.1"/>
    <property type="molecule type" value="Genomic_DNA"/>
</dbReference>
<reference evidence="1 2" key="1">
    <citation type="journal article" date="2019" name="Nat. Ecol. Evol.">
        <title>Megaphylogeny resolves global patterns of mushroom evolution.</title>
        <authorList>
            <person name="Varga T."/>
            <person name="Krizsan K."/>
            <person name="Foldi C."/>
            <person name="Dima B."/>
            <person name="Sanchez-Garcia M."/>
            <person name="Sanchez-Ramirez S."/>
            <person name="Szollosi G.J."/>
            <person name="Szarkandi J.G."/>
            <person name="Papp V."/>
            <person name="Albert L."/>
            <person name="Andreopoulos W."/>
            <person name="Angelini C."/>
            <person name="Antonin V."/>
            <person name="Barry K.W."/>
            <person name="Bougher N.L."/>
            <person name="Buchanan P."/>
            <person name="Buyck B."/>
            <person name="Bense V."/>
            <person name="Catcheside P."/>
            <person name="Chovatia M."/>
            <person name="Cooper J."/>
            <person name="Damon W."/>
            <person name="Desjardin D."/>
            <person name="Finy P."/>
            <person name="Geml J."/>
            <person name="Haridas S."/>
            <person name="Hughes K."/>
            <person name="Justo A."/>
            <person name="Karasinski D."/>
            <person name="Kautmanova I."/>
            <person name="Kiss B."/>
            <person name="Kocsube S."/>
            <person name="Kotiranta H."/>
            <person name="LaButti K.M."/>
            <person name="Lechner B.E."/>
            <person name="Liimatainen K."/>
            <person name="Lipzen A."/>
            <person name="Lukacs Z."/>
            <person name="Mihaltcheva S."/>
            <person name="Morgado L.N."/>
            <person name="Niskanen T."/>
            <person name="Noordeloos M.E."/>
            <person name="Ohm R.A."/>
            <person name="Ortiz-Santana B."/>
            <person name="Ovrebo C."/>
            <person name="Racz N."/>
            <person name="Riley R."/>
            <person name="Savchenko A."/>
            <person name="Shiryaev A."/>
            <person name="Soop K."/>
            <person name="Spirin V."/>
            <person name="Szebenyi C."/>
            <person name="Tomsovsky M."/>
            <person name="Tulloss R.E."/>
            <person name="Uehling J."/>
            <person name="Grigoriev I.V."/>
            <person name="Vagvolgyi C."/>
            <person name="Papp T."/>
            <person name="Martin F.M."/>
            <person name="Miettinen O."/>
            <person name="Hibbett D.S."/>
            <person name="Nagy L.G."/>
        </authorList>
    </citation>
    <scope>NUCLEOTIDE SEQUENCE [LARGE SCALE GENOMIC DNA]</scope>
    <source>
        <strain evidence="1 2">HHB13444</strain>
    </source>
</reference>
<organism evidence="1 2">
    <name type="scientific">Polyporus arcularius HHB13444</name>
    <dbReference type="NCBI Taxonomy" id="1314778"/>
    <lineage>
        <taxon>Eukaryota</taxon>
        <taxon>Fungi</taxon>
        <taxon>Dikarya</taxon>
        <taxon>Basidiomycota</taxon>
        <taxon>Agaricomycotina</taxon>
        <taxon>Agaricomycetes</taxon>
        <taxon>Polyporales</taxon>
        <taxon>Polyporaceae</taxon>
        <taxon>Polyporus</taxon>
    </lineage>
</organism>